<keyword evidence="1" id="KW-0143">Chaperone</keyword>
<evidence type="ECO:0000313" key="7">
    <source>
        <dbReference type="Proteomes" id="UP000489600"/>
    </source>
</evidence>
<dbReference type="InterPro" id="IPR003103">
    <property type="entry name" value="BAG_domain"/>
</dbReference>
<name>A0A565CQ21_9BRAS</name>
<dbReference type="PROSITE" id="PS50053">
    <property type="entry name" value="UBIQUITIN_2"/>
    <property type="match status" value="1"/>
</dbReference>
<comment type="caution">
    <text evidence="6">The sequence shown here is derived from an EMBL/GenBank/DDBJ whole genome shotgun (WGS) entry which is preliminary data.</text>
</comment>
<accession>A0A565CQ21</accession>
<dbReference type="Gene3D" id="3.10.20.90">
    <property type="entry name" value="Phosphatidylinositol 3-kinase Catalytic Subunit, Chain A, domain 1"/>
    <property type="match status" value="1"/>
</dbReference>
<dbReference type="PROSITE" id="PS51035">
    <property type="entry name" value="BAG"/>
    <property type="match status" value="1"/>
</dbReference>
<feature type="region of interest" description="Disordered" evidence="3">
    <location>
        <begin position="1"/>
        <end position="23"/>
    </location>
</feature>
<proteinExistence type="predicted"/>
<dbReference type="GO" id="GO:0000774">
    <property type="term" value="F:adenyl-nucleotide exchange factor activity"/>
    <property type="evidence" value="ECO:0007669"/>
    <property type="project" value="TreeGrafter"/>
</dbReference>
<dbReference type="InterPro" id="IPR036533">
    <property type="entry name" value="BAG_dom_sf"/>
</dbReference>
<dbReference type="Gene3D" id="1.20.58.120">
    <property type="entry name" value="BAG domain"/>
    <property type="match status" value="1"/>
</dbReference>
<feature type="compositionally biased region" description="Polar residues" evidence="3">
    <location>
        <begin position="220"/>
        <end position="231"/>
    </location>
</feature>
<evidence type="ECO:0000256" key="3">
    <source>
        <dbReference type="SAM" id="MobiDB-lite"/>
    </source>
</evidence>
<dbReference type="FunFam" id="3.10.20.90:FF:000298">
    <property type="entry name" value="BAG family molecular chaperone regulator 1"/>
    <property type="match status" value="1"/>
</dbReference>
<dbReference type="SUPFAM" id="SSF54236">
    <property type="entry name" value="Ubiquitin-like"/>
    <property type="match status" value="1"/>
</dbReference>
<dbReference type="GO" id="GO:0051087">
    <property type="term" value="F:protein-folding chaperone binding"/>
    <property type="evidence" value="ECO:0007669"/>
    <property type="project" value="InterPro"/>
</dbReference>
<dbReference type="AlphaFoldDB" id="A0A565CQ21"/>
<organism evidence="6 7">
    <name type="scientific">Arabis nemorensis</name>
    <dbReference type="NCBI Taxonomy" id="586526"/>
    <lineage>
        <taxon>Eukaryota</taxon>
        <taxon>Viridiplantae</taxon>
        <taxon>Streptophyta</taxon>
        <taxon>Embryophyta</taxon>
        <taxon>Tracheophyta</taxon>
        <taxon>Spermatophyta</taxon>
        <taxon>Magnoliopsida</taxon>
        <taxon>eudicotyledons</taxon>
        <taxon>Gunneridae</taxon>
        <taxon>Pentapetalae</taxon>
        <taxon>rosids</taxon>
        <taxon>malvids</taxon>
        <taxon>Brassicales</taxon>
        <taxon>Brassicaceae</taxon>
        <taxon>Arabideae</taxon>
        <taxon>Arabis</taxon>
    </lineage>
</organism>
<dbReference type="Proteomes" id="UP000489600">
    <property type="component" value="Unassembled WGS sequence"/>
</dbReference>
<gene>
    <name evidence="6" type="ORF">ANE_LOCUS26115</name>
</gene>
<evidence type="ECO:0000313" key="6">
    <source>
        <dbReference type="EMBL" id="VVB15671.1"/>
    </source>
</evidence>
<dbReference type="GO" id="GO:0050821">
    <property type="term" value="P:protein stabilization"/>
    <property type="evidence" value="ECO:0007669"/>
    <property type="project" value="TreeGrafter"/>
</dbReference>
<evidence type="ECO:0000256" key="1">
    <source>
        <dbReference type="ARBA" id="ARBA00023186"/>
    </source>
</evidence>
<evidence type="ECO:0008006" key="8">
    <source>
        <dbReference type="Google" id="ProtNLM"/>
    </source>
</evidence>
<dbReference type="EMBL" id="CABITT030000008">
    <property type="protein sequence ID" value="VVB15671.1"/>
    <property type="molecule type" value="Genomic_DNA"/>
</dbReference>
<feature type="region of interest" description="Disordered" evidence="3">
    <location>
        <begin position="220"/>
        <end position="281"/>
    </location>
</feature>
<dbReference type="InterPro" id="IPR039773">
    <property type="entry name" value="BAG_chaperone_regulator"/>
</dbReference>
<dbReference type="GO" id="GO:0005634">
    <property type="term" value="C:nucleus"/>
    <property type="evidence" value="ECO:0007669"/>
    <property type="project" value="UniProtKB-ARBA"/>
</dbReference>
<keyword evidence="7" id="KW-1185">Reference proteome</keyword>
<dbReference type="InterPro" id="IPR000626">
    <property type="entry name" value="Ubiquitin-like_dom"/>
</dbReference>
<evidence type="ECO:0000259" key="5">
    <source>
        <dbReference type="PROSITE" id="PS51035"/>
    </source>
</evidence>
<dbReference type="SMART" id="SM00264">
    <property type="entry name" value="BAG"/>
    <property type="match status" value="1"/>
</dbReference>
<sequence length="294" mass="33311">MRPGGMLVQKRNPDSDPAGPPPPPMIRVRIKYGAVYHEISISPQASFGELKKMLSGPTGIHHQDQKLMYKDKERDSKDFLDILGVKDKSKMVLIEDPISQEKRFLEMRKIAKTEKASKAISDISLEVDRLGGRVSAFEMVIKKGGKVAEKDLVTMIELLMNELIKLDGIVAEGDVKLQRKMQVKRVQNFVETVDLLKVKNSMANGQKQSSSQRLATIQEDNNGQKQEQKPIQSLMDLPIHQKQKKQEIEEEPRNSGAGPFVTDSSTKWETFDHHPATTANNHVIPPRFNWEFFD</sequence>
<protein>
    <recommendedName>
        <fullName evidence="8">Ubiquitin-like domain-containing protein</fullName>
    </recommendedName>
</protein>
<dbReference type="CDD" id="cd17054">
    <property type="entry name" value="Ubl_AtBAG1_like"/>
    <property type="match status" value="1"/>
</dbReference>
<evidence type="ECO:0000256" key="2">
    <source>
        <dbReference type="ARBA" id="ARBA00058673"/>
    </source>
</evidence>
<evidence type="ECO:0000259" key="4">
    <source>
        <dbReference type="PROSITE" id="PS50053"/>
    </source>
</evidence>
<feature type="domain" description="Ubiquitin-like" evidence="4">
    <location>
        <begin position="26"/>
        <end position="94"/>
    </location>
</feature>
<dbReference type="GO" id="GO:0005737">
    <property type="term" value="C:cytoplasm"/>
    <property type="evidence" value="ECO:0007669"/>
    <property type="project" value="UniProtKB-ARBA"/>
</dbReference>
<dbReference type="PANTHER" id="PTHR12329">
    <property type="entry name" value="BCL2-ASSOCIATED ATHANOGENE"/>
    <property type="match status" value="1"/>
</dbReference>
<dbReference type="FunFam" id="1.20.58.120:FF:000011">
    <property type="entry name" value="BAG family molecular chaperone regulator 1"/>
    <property type="match status" value="1"/>
</dbReference>
<comment type="function">
    <text evidence="2">Co-chaperone that regulates diverse cellular pathways, such as programmed cell death and stress responses.</text>
</comment>
<dbReference type="InterPro" id="IPR029071">
    <property type="entry name" value="Ubiquitin-like_domsf"/>
</dbReference>
<reference evidence="6" key="1">
    <citation type="submission" date="2019-07" db="EMBL/GenBank/DDBJ databases">
        <authorList>
            <person name="Dittberner H."/>
        </authorList>
    </citation>
    <scope>NUCLEOTIDE SEQUENCE [LARGE SCALE GENOMIC DNA]</scope>
</reference>
<dbReference type="SUPFAM" id="SSF63491">
    <property type="entry name" value="BAG domain"/>
    <property type="match status" value="1"/>
</dbReference>
<dbReference type="OrthoDB" id="776628at2759"/>
<dbReference type="PANTHER" id="PTHR12329:SF11">
    <property type="entry name" value="BAG FAMILY MOLECULAR CHAPERONE REGULATOR 1"/>
    <property type="match status" value="1"/>
</dbReference>
<feature type="domain" description="BAG" evidence="5">
    <location>
        <begin position="119"/>
        <end position="197"/>
    </location>
</feature>
<feature type="compositionally biased region" description="Basic and acidic residues" evidence="3">
    <location>
        <begin position="244"/>
        <end position="253"/>
    </location>
</feature>
<dbReference type="Pfam" id="PF02179">
    <property type="entry name" value="BAG"/>
    <property type="match status" value="1"/>
</dbReference>